<name>A0ACC2CQ89_DIPCM</name>
<gene>
    <name evidence="1" type="ORF">O6H91_09G069200</name>
</gene>
<protein>
    <submittedName>
        <fullName evidence="1">Uncharacterized protein</fullName>
    </submittedName>
</protein>
<evidence type="ECO:0000313" key="2">
    <source>
        <dbReference type="Proteomes" id="UP001162992"/>
    </source>
</evidence>
<keyword evidence="2" id="KW-1185">Reference proteome</keyword>
<dbReference type="Proteomes" id="UP001162992">
    <property type="component" value="Chromosome 9"/>
</dbReference>
<accession>A0ACC2CQ89</accession>
<dbReference type="EMBL" id="CM055100">
    <property type="protein sequence ID" value="KAJ7544200.1"/>
    <property type="molecule type" value="Genomic_DNA"/>
</dbReference>
<proteinExistence type="predicted"/>
<sequence>MEVHMWQGERDLPFSVQHAALKRLLFEDDWDCYDPTSVLDAGNPRSVFSDLQQTITDSCLRSDDAKVWESVAIDMDEVLQPSSYRSSGVSEWGAFGGNMAFEEWCNDDGCANVVVEPNSQALYGVGSETSFFSMKGSSPVSSLSSEADACSHLAVSGEDFSSIAFFDNENLPTACNPTLLQSNLQSEYENNASILQSCKDEVHLPSVKLRTNQEEKSSRSSRLNVEVLSSLQSGIQASAQVEQTSNQGVQSAQLVLSAAEAVACRDKQRAAAYLKELKRWTCPQGDSMQRLTCYFLEGLTARLASFESPQLHPSASRKPIPDKDKQEAFELVYRFCPYISFGHYVANQSILQAFEGESMVHIVDLGMANGLQWPSLLQELALRPGGPPRRVRITAVGSSSPSVKESGIHLTKVAESLHIRFEFRIVTEAVESIQQNLLDMRSGEALAINSIFQLHCVVKESRRSLKSVLQSIRELSPKVLTIVEQDTWHNGPFFLGRFMEALHFYAAIFDSMDEILPRSSPERLKMEQLYFAPEIMNIIACEGPERVERHERSDQWRRRLSRSGFQAKPLKFLMQARKCLAMSFPCSGYTLVEEKGCFILGWKGKPIISASSWRS</sequence>
<reference evidence="2" key="1">
    <citation type="journal article" date="2024" name="Proc. Natl. Acad. Sci. U.S.A.">
        <title>Extraordinary preservation of gene collinearity over three hundred million years revealed in homosporous lycophytes.</title>
        <authorList>
            <person name="Li C."/>
            <person name="Wickell D."/>
            <person name="Kuo L.Y."/>
            <person name="Chen X."/>
            <person name="Nie B."/>
            <person name="Liao X."/>
            <person name="Peng D."/>
            <person name="Ji J."/>
            <person name="Jenkins J."/>
            <person name="Williams M."/>
            <person name="Shu S."/>
            <person name="Plott C."/>
            <person name="Barry K."/>
            <person name="Rajasekar S."/>
            <person name="Grimwood J."/>
            <person name="Han X."/>
            <person name="Sun S."/>
            <person name="Hou Z."/>
            <person name="He W."/>
            <person name="Dai G."/>
            <person name="Sun C."/>
            <person name="Schmutz J."/>
            <person name="Leebens-Mack J.H."/>
            <person name="Li F.W."/>
            <person name="Wang L."/>
        </authorList>
    </citation>
    <scope>NUCLEOTIDE SEQUENCE [LARGE SCALE GENOMIC DNA]</scope>
    <source>
        <strain evidence="2">cv. PW_Plant_1</strain>
    </source>
</reference>
<organism evidence="1 2">
    <name type="scientific">Diphasiastrum complanatum</name>
    <name type="common">Issler's clubmoss</name>
    <name type="synonym">Lycopodium complanatum</name>
    <dbReference type="NCBI Taxonomy" id="34168"/>
    <lineage>
        <taxon>Eukaryota</taxon>
        <taxon>Viridiplantae</taxon>
        <taxon>Streptophyta</taxon>
        <taxon>Embryophyta</taxon>
        <taxon>Tracheophyta</taxon>
        <taxon>Lycopodiopsida</taxon>
        <taxon>Lycopodiales</taxon>
        <taxon>Lycopodiaceae</taxon>
        <taxon>Lycopodioideae</taxon>
        <taxon>Diphasiastrum</taxon>
    </lineage>
</organism>
<comment type="caution">
    <text evidence="1">The sequence shown here is derived from an EMBL/GenBank/DDBJ whole genome shotgun (WGS) entry which is preliminary data.</text>
</comment>
<evidence type="ECO:0000313" key="1">
    <source>
        <dbReference type="EMBL" id="KAJ7544200.1"/>
    </source>
</evidence>